<dbReference type="Proteomes" id="UP001185331">
    <property type="component" value="Unassembled WGS sequence"/>
</dbReference>
<sequence length="119" mass="13055">MALSSYTGMFETRTVRQVVQLPLTASIASTLNVEGASQQPITNGLRRAMLRDVPLTNEMQVKGNTPRVDCRPLVPRGATLSNWTAYAVAFAYRHVTRMAVPGQRIGRVCHTQDAIGVRS</sequence>
<organism evidence="1 2">
    <name type="scientific">Deinococcus soli</name>
    <name type="common">ex Cha et al. 2016</name>
    <dbReference type="NCBI Taxonomy" id="1309411"/>
    <lineage>
        <taxon>Bacteria</taxon>
        <taxon>Thermotogati</taxon>
        <taxon>Deinococcota</taxon>
        <taxon>Deinococci</taxon>
        <taxon>Deinococcales</taxon>
        <taxon>Deinococcaceae</taxon>
        <taxon>Deinococcus</taxon>
    </lineage>
</organism>
<protein>
    <submittedName>
        <fullName evidence="1">Uncharacterized protein</fullName>
    </submittedName>
</protein>
<reference evidence="1" key="1">
    <citation type="submission" date="2023-07" db="EMBL/GenBank/DDBJ databases">
        <title>Sorghum-associated microbial communities from plants grown in Nebraska, USA.</title>
        <authorList>
            <person name="Schachtman D."/>
        </authorList>
    </citation>
    <scope>NUCLEOTIDE SEQUENCE</scope>
    <source>
        <strain evidence="1">BE330</strain>
    </source>
</reference>
<gene>
    <name evidence="1" type="ORF">J2Y00_005089</name>
</gene>
<evidence type="ECO:0000313" key="1">
    <source>
        <dbReference type="EMBL" id="MDR6221453.1"/>
    </source>
</evidence>
<evidence type="ECO:0000313" key="2">
    <source>
        <dbReference type="Proteomes" id="UP001185331"/>
    </source>
</evidence>
<dbReference type="AlphaFoldDB" id="A0AAE3XIS0"/>
<accession>A0AAE3XIS0</accession>
<dbReference type="EMBL" id="JAVDQK010000035">
    <property type="protein sequence ID" value="MDR6221453.1"/>
    <property type="molecule type" value="Genomic_DNA"/>
</dbReference>
<proteinExistence type="predicted"/>
<name>A0AAE3XIS0_9DEIO</name>
<comment type="caution">
    <text evidence="1">The sequence shown here is derived from an EMBL/GenBank/DDBJ whole genome shotgun (WGS) entry which is preliminary data.</text>
</comment>